<keyword evidence="1" id="KW-0479">Metal-binding</keyword>
<dbReference type="Proteomes" id="UP000225910">
    <property type="component" value="Unassembled WGS sequence"/>
</dbReference>
<comment type="caution">
    <text evidence="3">The sequence shown here is derived from an EMBL/GenBank/DDBJ whole genome shotgun (WGS) entry which is preliminary data.</text>
</comment>
<gene>
    <name evidence="3" type="ORF">COK81_27690</name>
</gene>
<keyword evidence="1" id="KW-0862">Zinc</keyword>
<feature type="non-terminal residue" evidence="3">
    <location>
        <position position="43"/>
    </location>
</feature>
<reference evidence="3 4" key="1">
    <citation type="submission" date="2017-09" db="EMBL/GenBank/DDBJ databases">
        <title>Large-scale bioinformatics analysis of Bacillus genomes uncovers conserved roles of natural products in bacterial physiology.</title>
        <authorList>
            <consortium name="Agbiome Team Llc"/>
            <person name="Bleich R.M."/>
            <person name="Grubbs K.J."/>
            <person name="Santa Maria K.C."/>
            <person name="Allen S.E."/>
            <person name="Farag S."/>
            <person name="Shank E.A."/>
            <person name="Bowers A."/>
        </authorList>
    </citation>
    <scope>NUCLEOTIDE SEQUENCE [LARGE SCALE GENOMIC DNA]</scope>
    <source>
        <strain evidence="3 4">AFS064137</strain>
    </source>
</reference>
<dbReference type="InterPro" id="IPR007527">
    <property type="entry name" value="Znf_SWIM"/>
</dbReference>
<dbReference type="EMBL" id="NVCU01000336">
    <property type="protein sequence ID" value="PFT78914.1"/>
    <property type="molecule type" value="Genomic_DNA"/>
</dbReference>
<dbReference type="GO" id="GO:0008270">
    <property type="term" value="F:zinc ion binding"/>
    <property type="evidence" value="ECO:0007669"/>
    <property type="project" value="UniProtKB-KW"/>
</dbReference>
<dbReference type="PROSITE" id="PS50966">
    <property type="entry name" value="ZF_SWIM"/>
    <property type="match status" value="1"/>
</dbReference>
<feature type="domain" description="SWIM-type" evidence="2">
    <location>
        <begin position="1"/>
        <end position="35"/>
    </location>
</feature>
<proteinExistence type="predicted"/>
<evidence type="ECO:0000313" key="3">
    <source>
        <dbReference type="EMBL" id="PFT78914.1"/>
    </source>
</evidence>
<dbReference type="Pfam" id="PF04434">
    <property type="entry name" value="SWIM"/>
    <property type="match status" value="1"/>
</dbReference>
<accession>A0A9X7AVK9</accession>
<evidence type="ECO:0000259" key="2">
    <source>
        <dbReference type="PROSITE" id="PS50966"/>
    </source>
</evidence>
<dbReference type="AlphaFoldDB" id="A0A9X7AVK9"/>
<name>A0A9X7AVK9_BACTU</name>
<evidence type="ECO:0000313" key="4">
    <source>
        <dbReference type="Proteomes" id="UP000225910"/>
    </source>
</evidence>
<evidence type="ECO:0000256" key="1">
    <source>
        <dbReference type="PROSITE-ProRule" id="PRU00325"/>
    </source>
</evidence>
<sequence>MGLDSDDFITHTTCNCPYEYGIYCKHQVAAFYAVKESKTNKDS</sequence>
<organism evidence="3 4">
    <name type="scientific">Bacillus thuringiensis</name>
    <dbReference type="NCBI Taxonomy" id="1428"/>
    <lineage>
        <taxon>Bacteria</taxon>
        <taxon>Bacillati</taxon>
        <taxon>Bacillota</taxon>
        <taxon>Bacilli</taxon>
        <taxon>Bacillales</taxon>
        <taxon>Bacillaceae</taxon>
        <taxon>Bacillus</taxon>
        <taxon>Bacillus cereus group</taxon>
    </lineage>
</organism>
<keyword evidence="1" id="KW-0863">Zinc-finger</keyword>
<protein>
    <recommendedName>
        <fullName evidence="2">SWIM-type domain-containing protein</fullName>
    </recommendedName>
</protein>